<dbReference type="PANTHER" id="PTHR45339">
    <property type="entry name" value="HYBRID SIGNAL TRANSDUCTION HISTIDINE KINASE J"/>
    <property type="match status" value="1"/>
</dbReference>
<sequence length="65" mass="7521">MPAKDGYVLTKDIRNLERFNSQKRISIIAYTANVLSEENEHCLSVEMDEVMIKPAKLSQLKQIRI</sequence>
<evidence type="ECO:0000313" key="5">
    <source>
        <dbReference type="EMBL" id="TGL03783.1"/>
    </source>
</evidence>
<reference evidence="6" key="1">
    <citation type="journal article" date="2019" name="PLoS Negl. Trop. Dis.">
        <title>Revisiting the worldwide diversity of Leptospira species in the environment.</title>
        <authorList>
            <person name="Vincent A.T."/>
            <person name="Schiettekatte O."/>
            <person name="Bourhy P."/>
            <person name="Veyrier F.J."/>
            <person name="Picardeau M."/>
        </authorList>
    </citation>
    <scope>NUCLEOTIDE SEQUENCE [LARGE SCALE GENOMIC DNA]</scope>
    <source>
        <strain evidence="6">201800278</strain>
    </source>
</reference>
<accession>A0ABY2LS25</accession>
<organism evidence="5 6">
    <name type="scientific">Leptospira montravelensis</name>
    <dbReference type="NCBI Taxonomy" id="2484961"/>
    <lineage>
        <taxon>Bacteria</taxon>
        <taxon>Pseudomonadati</taxon>
        <taxon>Spirochaetota</taxon>
        <taxon>Spirochaetia</taxon>
        <taxon>Leptospirales</taxon>
        <taxon>Leptospiraceae</taxon>
        <taxon>Leptospira</taxon>
    </lineage>
</organism>
<dbReference type="RefSeq" id="WP_135575009.1">
    <property type="nucleotide sequence ID" value="NZ_RQFN01000031.1"/>
</dbReference>
<comment type="caution">
    <text evidence="5">The sequence shown here is derived from an EMBL/GenBank/DDBJ whole genome shotgun (WGS) entry which is preliminary data.</text>
</comment>
<keyword evidence="2" id="KW-0902">Two-component regulatory system</keyword>
<feature type="domain" description="Response regulatory" evidence="4">
    <location>
        <begin position="1"/>
        <end position="65"/>
    </location>
</feature>
<evidence type="ECO:0000256" key="2">
    <source>
        <dbReference type="ARBA" id="ARBA00023012"/>
    </source>
</evidence>
<evidence type="ECO:0000313" key="6">
    <source>
        <dbReference type="Proteomes" id="UP000297465"/>
    </source>
</evidence>
<gene>
    <name evidence="5" type="ORF">EHQ31_06670</name>
</gene>
<dbReference type="SUPFAM" id="SSF52172">
    <property type="entry name" value="CheY-like"/>
    <property type="match status" value="1"/>
</dbReference>
<evidence type="ECO:0000259" key="4">
    <source>
        <dbReference type="PROSITE" id="PS50110"/>
    </source>
</evidence>
<dbReference type="InterPro" id="IPR001789">
    <property type="entry name" value="Sig_transdc_resp-reg_receiver"/>
</dbReference>
<comment type="caution">
    <text evidence="3">Lacks conserved residue(s) required for the propagation of feature annotation.</text>
</comment>
<keyword evidence="1" id="KW-0597">Phosphoprotein</keyword>
<dbReference type="EMBL" id="RQFO01000009">
    <property type="protein sequence ID" value="TGL03783.1"/>
    <property type="molecule type" value="Genomic_DNA"/>
</dbReference>
<dbReference type="Proteomes" id="UP000297465">
    <property type="component" value="Unassembled WGS sequence"/>
</dbReference>
<dbReference type="Gene3D" id="3.40.50.2300">
    <property type="match status" value="1"/>
</dbReference>
<dbReference type="PROSITE" id="PS50110">
    <property type="entry name" value="RESPONSE_REGULATORY"/>
    <property type="match status" value="1"/>
</dbReference>
<protein>
    <submittedName>
        <fullName evidence="5">Response regulator</fullName>
    </submittedName>
</protein>
<evidence type="ECO:0000256" key="3">
    <source>
        <dbReference type="PROSITE-ProRule" id="PRU00169"/>
    </source>
</evidence>
<evidence type="ECO:0000256" key="1">
    <source>
        <dbReference type="ARBA" id="ARBA00022553"/>
    </source>
</evidence>
<dbReference type="InterPro" id="IPR011006">
    <property type="entry name" value="CheY-like_superfamily"/>
</dbReference>
<dbReference type="PANTHER" id="PTHR45339:SF1">
    <property type="entry name" value="HYBRID SIGNAL TRANSDUCTION HISTIDINE KINASE J"/>
    <property type="match status" value="1"/>
</dbReference>
<proteinExistence type="predicted"/>
<keyword evidence="6" id="KW-1185">Reference proteome</keyword>
<name>A0ABY2LS25_9LEPT</name>